<dbReference type="Gene3D" id="3.40.1110.10">
    <property type="entry name" value="Calcium-transporting ATPase, cytoplasmic domain N"/>
    <property type="match status" value="1"/>
</dbReference>
<dbReference type="GO" id="GO:0000287">
    <property type="term" value="F:magnesium ion binding"/>
    <property type="evidence" value="ECO:0007669"/>
    <property type="project" value="UniProtKB-UniRule"/>
</dbReference>
<dbReference type="InterPro" id="IPR008250">
    <property type="entry name" value="ATPase_P-typ_transduc_dom_A_sf"/>
</dbReference>
<dbReference type="InterPro" id="IPR059000">
    <property type="entry name" value="ATPase_P-type_domA"/>
</dbReference>
<accession>A0AA88H126</accession>
<keyword evidence="1 7" id="KW-0812">Transmembrane</keyword>
<feature type="compositionally biased region" description="Polar residues" evidence="8">
    <location>
        <begin position="7"/>
        <end position="18"/>
    </location>
</feature>
<dbReference type="SFLD" id="SFLDF00027">
    <property type="entry name" value="p-type_atpase"/>
    <property type="match status" value="1"/>
</dbReference>
<evidence type="ECO:0000256" key="7">
    <source>
        <dbReference type="RuleBase" id="RU362033"/>
    </source>
</evidence>
<feature type="binding site" evidence="5">
    <location>
        <position position="1082"/>
    </location>
    <ligand>
        <name>ATP</name>
        <dbReference type="ChEBI" id="CHEBI:30616"/>
    </ligand>
</feature>
<evidence type="ECO:0000256" key="6">
    <source>
        <dbReference type="PIRSR" id="PIRSR606539-3"/>
    </source>
</evidence>
<dbReference type="PRINTS" id="PR00119">
    <property type="entry name" value="CATATPASE"/>
</dbReference>
<dbReference type="Pfam" id="PF13246">
    <property type="entry name" value="Cation_ATPase"/>
    <property type="match status" value="1"/>
</dbReference>
<dbReference type="EMBL" id="PYSW02000007">
    <property type="protein sequence ID" value="KAG2389314.1"/>
    <property type="molecule type" value="Genomic_DNA"/>
</dbReference>
<dbReference type="NCBIfam" id="TIGR01652">
    <property type="entry name" value="ATPase-Plipid"/>
    <property type="match status" value="1"/>
</dbReference>
<evidence type="ECO:0000259" key="9">
    <source>
        <dbReference type="Pfam" id="PF00122"/>
    </source>
</evidence>
<feature type="region of interest" description="Disordered" evidence="8">
    <location>
        <begin position="1"/>
        <end position="23"/>
    </location>
</feature>
<dbReference type="InterPro" id="IPR036412">
    <property type="entry name" value="HAD-like_sf"/>
</dbReference>
<sequence>MGFHQEANVTHRSSSNGHHVSDGDDAATIATLLSEDHDPRVVDHQQQQVYYSVVASEEIEYVPSSSPSVLHQQDESFDSNSEKEFDDSPRDNSLRIVYGNFESSNFENQKLIHEHYYDHILTPQLKQRQRDLANFLLNYNYHQNIILKIFSLICWIFYNIIITFIVHFCLKNIIFYIISLIYRCCNCERYNFGSLSTTSVVNDDISSSSSITTDHFNTFSLHRIFQNRRDFEKYWKQATTWLWNFLFADNNESLQTISEGVTSRTLFSRDRNCNYPRFCDNTISNTKYKWYNFFWKSISEQFSLRMNQYFLALACLQFWKVASPTNPITTWIPLIVVVTVGVAKEFIDDYFRYKKDTEINLNKVTIVRSGSFHVIPSYQVQVGDIVYLQEEEQIRADMILLKSSNILKKEKISRVESGDDVDPTTNDFLCDISGGIAWIETSALDGESHYKERKAIPEVQKLFSNNVNEYSNILNNFSCIVECSLPNADLDHFRGDLLVADRMGGFTRYPLSYHNLLLQGTTLKSTSHALALVVYTGNETKIGMNKKEAEMKWTKMDNFINHVVVGIFMVQLVIGLSFGIIGNYYNILQSQHSPFYLALDQYPILSVTNASTNTLLLFRILYNFIYPILPYLIIPLRFTMLCSLMIPQSLKITSDITKYIISMFFIAKDNGLSDKRGNMPSCSNTSVAEDLGQIQYIFTDKTGTITENLLTLSRVIVDGQVIRVPKHTNCSTASTTHFLWTHNTASNDSISMKFLRNLALCHTVYCENAENVYMPHYRSSSPEEDAFVKFAASQGVVLNYRDEERMVLKIYDNRDENSRDRSFVLEEYRILKVLYFTSDRRRMSIIVKQQEIDNIDSLTRYFIMCKGADDVLSERMDNKDPSLLQQTLSHIQTLASQEGLRVMLMAYRELSSDEVSTFMERISLADDSNEQSIFEEIETNFQLLGATAMEDKLQEGAAECIESLRDAGISIWMLTGDKMETAVQIAQTCHIIPSLPSDDLLLIYLRGSSVVTVRDALHQALTKLGNSSHLFACLIFEGKILNYILSDDDTNHHNQTAEIKSLENLILFLRLCEQVQACVCCRMTPKFKGKIVRMIKYPVTNIEDSNNNNRLQSLSSPICLAIGDGGNDVNMILEADVGVGISSSVKPTEMIAQLFQIKKFTPKMRIYKQCEPPILEFQDLVL</sequence>
<dbReference type="Gene3D" id="2.70.150.10">
    <property type="entry name" value="Calcium-transporting ATPase, cytoplasmic transduction domain A"/>
    <property type="match status" value="1"/>
</dbReference>
<feature type="active site" description="4-aspartylphosphate intermediate" evidence="4">
    <location>
        <position position="700"/>
    </location>
</feature>
<dbReference type="InterPro" id="IPR006539">
    <property type="entry name" value="P-type_ATPase_IV"/>
</dbReference>
<dbReference type="Gene3D" id="3.40.50.1000">
    <property type="entry name" value="HAD superfamily/HAD-like"/>
    <property type="match status" value="1"/>
</dbReference>
<dbReference type="EC" id="7.6.2.1" evidence="7"/>
<dbReference type="GO" id="GO:0140326">
    <property type="term" value="F:ATPase-coupled intramembrane lipid transporter activity"/>
    <property type="evidence" value="ECO:0007669"/>
    <property type="project" value="UniProtKB-EC"/>
</dbReference>
<comment type="similarity">
    <text evidence="7">Belongs to the cation transport ATPase (P-type) (TC 3.A.3) family. Type IV subfamily.</text>
</comment>
<feature type="binding site" evidence="5">
    <location>
        <position position="836"/>
    </location>
    <ligand>
        <name>ATP</name>
        <dbReference type="ChEBI" id="CHEBI:30616"/>
    </ligand>
</feature>
<name>A0AA88H126_NAELO</name>
<dbReference type="SUPFAM" id="SSF56784">
    <property type="entry name" value="HAD-like"/>
    <property type="match status" value="1"/>
</dbReference>
<evidence type="ECO:0000313" key="11">
    <source>
        <dbReference type="EMBL" id="KAG2389314.1"/>
    </source>
</evidence>
<evidence type="ECO:0000256" key="2">
    <source>
        <dbReference type="ARBA" id="ARBA00022989"/>
    </source>
</evidence>
<feature type="binding site" evidence="5">
    <location>
        <position position="977"/>
    </location>
    <ligand>
        <name>ATP</name>
        <dbReference type="ChEBI" id="CHEBI:30616"/>
    </ligand>
</feature>
<dbReference type="Pfam" id="PF00122">
    <property type="entry name" value="E1-E2_ATPase"/>
    <property type="match status" value="1"/>
</dbReference>
<proteinExistence type="inferred from homology"/>
<feature type="binding site" evidence="6">
    <location>
        <position position="1128"/>
    </location>
    <ligand>
        <name>Mg(2+)</name>
        <dbReference type="ChEBI" id="CHEBI:18420"/>
    </ligand>
</feature>
<feature type="compositionally biased region" description="Basic and acidic residues" evidence="8">
    <location>
        <begin position="80"/>
        <end position="90"/>
    </location>
</feature>
<organism evidence="11 12">
    <name type="scientific">Naegleria lovaniensis</name>
    <name type="common">Amoeba</name>
    <dbReference type="NCBI Taxonomy" id="51637"/>
    <lineage>
        <taxon>Eukaryota</taxon>
        <taxon>Discoba</taxon>
        <taxon>Heterolobosea</taxon>
        <taxon>Tetramitia</taxon>
        <taxon>Eutetramitia</taxon>
        <taxon>Vahlkampfiidae</taxon>
        <taxon>Naegleria</taxon>
    </lineage>
</organism>
<dbReference type="InterPro" id="IPR018303">
    <property type="entry name" value="ATPase_P-typ_P_site"/>
</dbReference>
<comment type="catalytic activity">
    <reaction evidence="7">
        <text>ATP + H2O + phospholipidSide 1 = ADP + phosphate + phospholipidSide 2.</text>
        <dbReference type="EC" id="7.6.2.1"/>
    </reaction>
</comment>
<dbReference type="InterPro" id="IPR032631">
    <property type="entry name" value="P-type_ATPase_N"/>
</dbReference>
<comment type="subcellular location">
    <subcellularLocation>
        <location evidence="7">Membrane</location>
        <topology evidence="7">Multi-pass membrane protein</topology>
    </subcellularLocation>
</comment>
<feature type="binding site" evidence="5">
    <location>
        <position position="1127"/>
    </location>
    <ligand>
        <name>ATP</name>
        <dbReference type="ChEBI" id="CHEBI:30616"/>
    </ligand>
</feature>
<dbReference type="Pfam" id="PF16209">
    <property type="entry name" value="PhoLip_ATPase_N"/>
    <property type="match status" value="1"/>
</dbReference>
<evidence type="ECO:0000256" key="1">
    <source>
        <dbReference type="ARBA" id="ARBA00022692"/>
    </source>
</evidence>
<dbReference type="InterPro" id="IPR023214">
    <property type="entry name" value="HAD_sf"/>
</dbReference>
<dbReference type="SUPFAM" id="SSF81653">
    <property type="entry name" value="Calcium ATPase, transduction domain A"/>
    <property type="match status" value="1"/>
</dbReference>
<keyword evidence="6 7" id="KW-0460">Magnesium</keyword>
<reference evidence="11 12" key="1">
    <citation type="journal article" date="2018" name="BMC Genomics">
        <title>The genome of Naegleria lovaniensis, the basis for a comparative approach to unravel pathogenicity factors of the human pathogenic amoeba N. fowleri.</title>
        <authorList>
            <person name="Liechti N."/>
            <person name="Schurch N."/>
            <person name="Bruggmann R."/>
            <person name="Wittwer M."/>
        </authorList>
    </citation>
    <scope>NUCLEOTIDE SEQUENCE [LARGE SCALE GENOMIC DNA]</scope>
    <source>
        <strain evidence="11 12">ATCC 30569</strain>
    </source>
</reference>
<dbReference type="PANTHER" id="PTHR24092">
    <property type="entry name" value="PROBABLE PHOSPHOLIPID-TRANSPORTING ATPASE"/>
    <property type="match status" value="1"/>
</dbReference>
<evidence type="ECO:0000256" key="3">
    <source>
        <dbReference type="ARBA" id="ARBA00023136"/>
    </source>
</evidence>
<feature type="region of interest" description="Disordered" evidence="8">
    <location>
        <begin position="64"/>
        <end position="90"/>
    </location>
</feature>
<feature type="binding site" evidence="5">
    <location>
        <position position="702"/>
    </location>
    <ligand>
        <name>ATP</name>
        <dbReference type="ChEBI" id="CHEBI:30616"/>
    </ligand>
</feature>
<feature type="binding site" evidence="6">
    <location>
        <position position="1124"/>
    </location>
    <ligand>
        <name>Mg(2+)</name>
        <dbReference type="ChEBI" id="CHEBI:18420"/>
    </ligand>
</feature>
<dbReference type="GO" id="GO:0005886">
    <property type="term" value="C:plasma membrane"/>
    <property type="evidence" value="ECO:0007669"/>
    <property type="project" value="TreeGrafter"/>
</dbReference>
<comment type="cofactor">
    <cofactor evidence="6">
        <name>Mg(2+)</name>
        <dbReference type="ChEBI" id="CHEBI:18420"/>
    </cofactor>
</comment>
<keyword evidence="5 7" id="KW-0547">Nucleotide-binding</keyword>
<feature type="binding site" evidence="5">
    <location>
        <position position="975"/>
    </location>
    <ligand>
        <name>ATP</name>
        <dbReference type="ChEBI" id="CHEBI:30616"/>
    </ligand>
</feature>
<feature type="transmembrane region" description="Helical" evidence="7">
    <location>
        <begin position="145"/>
        <end position="170"/>
    </location>
</feature>
<evidence type="ECO:0000256" key="5">
    <source>
        <dbReference type="PIRSR" id="PIRSR606539-2"/>
    </source>
</evidence>
<dbReference type="SFLD" id="SFLDS00003">
    <property type="entry name" value="Haloacid_Dehalogenase"/>
    <property type="match status" value="1"/>
</dbReference>
<feature type="transmembrane region" description="Helical" evidence="7">
    <location>
        <begin position="559"/>
        <end position="582"/>
    </location>
</feature>
<gene>
    <name evidence="11" type="ORF">C9374_013874</name>
</gene>
<dbReference type="GO" id="GO:0005524">
    <property type="term" value="F:ATP binding"/>
    <property type="evidence" value="ECO:0007669"/>
    <property type="project" value="UniProtKB-UniRule"/>
</dbReference>
<keyword evidence="5 7" id="KW-0067">ATP-binding</keyword>
<feature type="binding site" evidence="5">
    <location>
        <position position="701"/>
    </location>
    <ligand>
        <name>ATP</name>
        <dbReference type="ChEBI" id="CHEBI:30616"/>
    </ligand>
</feature>
<keyword evidence="2 7" id="KW-1133">Transmembrane helix</keyword>
<feature type="domain" description="P-type ATPase N-terminal" evidence="10">
    <location>
        <begin position="270"/>
        <end position="331"/>
    </location>
</feature>
<dbReference type="GO" id="GO:0045332">
    <property type="term" value="P:phospholipid translocation"/>
    <property type="evidence" value="ECO:0007669"/>
    <property type="project" value="TreeGrafter"/>
</dbReference>
<dbReference type="PROSITE" id="PS00154">
    <property type="entry name" value="ATPASE_E1_E2"/>
    <property type="match status" value="1"/>
</dbReference>
<evidence type="ECO:0000313" key="12">
    <source>
        <dbReference type="Proteomes" id="UP000816034"/>
    </source>
</evidence>
<dbReference type="InterPro" id="IPR023298">
    <property type="entry name" value="ATPase_P-typ_TM_dom_sf"/>
</dbReference>
<feature type="binding site" evidence="5">
    <location>
        <position position="1088"/>
    </location>
    <ligand>
        <name>ATP</name>
        <dbReference type="ChEBI" id="CHEBI:30616"/>
    </ligand>
</feature>
<feature type="binding site" evidence="6">
    <location>
        <position position="700"/>
    </location>
    <ligand>
        <name>Mg(2+)</name>
        <dbReference type="ChEBI" id="CHEBI:18420"/>
    </ligand>
</feature>
<evidence type="ECO:0000259" key="10">
    <source>
        <dbReference type="Pfam" id="PF16209"/>
    </source>
</evidence>
<feature type="binding site" evidence="5">
    <location>
        <position position="866"/>
    </location>
    <ligand>
        <name>ATP</name>
        <dbReference type="ChEBI" id="CHEBI:30616"/>
    </ligand>
</feature>
<feature type="binding site" evidence="5">
    <location>
        <position position="976"/>
    </location>
    <ligand>
        <name>ATP</name>
        <dbReference type="ChEBI" id="CHEBI:30616"/>
    </ligand>
</feature>
<dbReference type="GeneID" id="68106327"/>
<keyword evidence="3 7" id="KW-0472">Membrane</keyword>
<keyword evidence="7" id="KW-1278">Translocase</keyword>
<dbReference type="SUPFAM" id="SSF81665">
    <property type="entry name" value="Calcium ATPase, transmembrane domain M"/>
    <property type="match status" value="1"/>
</dbReference>
<keyword evidence="6" id="KW-0479">Metal-binding</keyword>
<dbReference type="InterPro" id="IPR044492">
    <property type="entry name" value="P_typ_ATPase_HD_dom"/>
</dbReference>
<dbReference type="AlphaFoldDB" id="A0AA88H126"/>
<protein>
    <recommendedName>
        <fullName evidence="7">Phospholipid-transporting ATPase</fullName>
        <ecNumber evidence="7">7.6.2.1</ecNumber>
    </recommendedName>
</protein>
<feature type="binding site" evidence="5">
    <location>
        <position position="1128"/>
    </location>
    <ligand>
        <name>ATP</name>
        <dbReference type="ChEBI" id="CHEBI:30616"/>
    </ligand>
</feature>
<dbReference type="Proteomes" id="UP000816034">
    <property type="component" value="Unassembled WGS sequence"/>
</dbReference>
<dbReference type="SFLD" id="SFLDG00002">
    <property type="entry name" value="C1.7:_P-type_atpase_like"/>
    <property type="match status" value="1"/>
</dbReference>
<evidence type="ECO:0000256" key="4">
    <source>
        <dbReference type="PIRSR" id="PIRSR606539-1"/>
    </source>
</evidence>
<comment type="caution">
    <text evidence="11">The sequence shown here is derived from an EMBL/GenBank/DDBJ whole genome shotgun (WGS) entry which is preliminary data.</text>
</comment>
<feature type="binding site" evidence="5">
    <location>
        <position position="784"/>
    </location>
    <ligand>
        <name>ATP</name>
        <dbReference type="ChEBI" id="CHEBI:30616"/>
    </ligand>
</feature>
<feature type="binding site" evidence="5">
    <location>
        <position position="901"/>
    </location>
    <ligand>
        <name>ATP</name>
        <dbReference type="ChEBI" id="CHEBI:30616"/>
    </ligand>
</feature>
<feature type="domain" description="P-type ATPase A" evidence="9">
    <location>
        <begin position="362"/>
        <end position="406"/>
    </location>
</feature>
<dbReference type="SUPFAM" id="SSF81660">
    <property type="entry name" value="Metal cation-transporting ATPase, ATP-binding domain N"/>
    <property type="match status" value="1"/>
</dbReference>
<comment type="caution">
    <text evidence="7">Lacks conserved residue(s) required for the propagation of feature annotation.</text>
</comment>
<keyword evidence="12" id="KW-1185">Reference proteome</keyword>
<feature type="binding site" evidence="6">
    <location>
        <position position="702"/>
    </location>
    <ligand>
        <name>Mg(2+)</name>
        <dbReference type="ChEBI" id="CHEBI:18420"/>
    </ligand>
</feature>
<dbReference type="PANTHER" id="PTHR24092:SF19">
    <property type="entry name" value="PHOSPHOLIPID-TRANSPORTING ATPASE"/>
    <property type="match status" value="1"/>
</dbReference>
<evidence type="ECO:0000256" key="8">
    <source>
        <dbReference type="SAM" id="MobiDB-lite"/>
    </source>
</evidence>
<feature type="binding site" evidence="5">
    <location>
        <position position="700"/>
    </location>
    <ligand>
        <name>ATP</name>
        <dbReference type="ChEBI" id="CHEBI:30616"/>
    </ligand>
</feature>
<dbReference type="RefSeq" id="XP_044553306.1">
    <property type="nucleotide sequence ID" value="XM_044689798.1"/>
</dbReference>
<dbReference type="InterPro" id="IPR023299">
    <property type="entry name" value="ATPase_P-typ_cyto_dom_N"/>
</dbReference>